<protein>
    <submittedName>
        <fullName evidence="1">Uncharacterized protein</fullName>
    </submittedName>
</protein>
<dbReference type="AlphaFoldDB" id="A0A382YM10"/>
<dbReference type="EMBL" id="UINC01176775">
    <property type="protein sequence ID" value="SVD84061.1"/>
    <property type="molecule type" value="Genomic_DNA"/>
</dbReference>
<evidence type="ECO:0000313" key="1">
    <source>
        <dbReference type="EMBL" id="SVD84061.1"/>
    </source>
</evidence>
<gene>
    <name evidence="1" type="ORF">METZ01_LOCUS436915</name>
</gene>
<accession>A0A382YM10</accession>
<organism evidence="1">
    <name type="scientific">marine metagenome</name>
    <dbReference type="NCBI Taxonomy" id="408172"/>
    <lineage>
        <taxon>unclassified sequences</taxon>
        <taxon>metagenomes</taxon>
        <taxon>ecological metagenomes</taxon>
    </lineage>
</organism>
<reference evidence="1" key="1">
    <citation type="submission" date="2018-05" db="EMBL/GenBank/DDBJ databases">
        <authorList>
            <person name="Lanie J.A."/>
            <person name="Ng W.-L."/>
            <person name="Kazmierczak K.M."/>
            <person name="Andrzejewski T.M."/>
            <person name="Davidsen T.M."/>
            <person name="Wayne K.J."/>
            <person name="Tettelin H."/>
            <person name="Glass J.I."/>
            <person name="Rusch D."/>
            <person name="Podicherti R."/>
            <person name="Tsui H.-C.T."/>
            <person name="Winkler M.E."/>
        </authorList>
    </citation>
    <scope>NUCLEOTIDE SEQUENCE</scope>
</reference>
<proteinExistence type="predicted"/>
<name>A0A382YM10_9ZZZZ</name>
<sequence length="75" mass="8794">MTSVYKVRDYKEGIEEALEALWNNRQETFRDIIYGTLQNMQNVVDEAGINQKHPEVDEFNCPELQHLNAPVEEIE</sequence>